<keyword evidence="4" id="KW-0694">RNA-binding</keyword>
<dbReference type="GO" id="GO:0006412">
    <property type="term" value="P:translation"/>
    <property type="evidence" value="ECO:0007669"/>
    <property type="project" value="UniProtKB-UniRule"/>
</dbReference>
<protein>
    <recommendedName>
        <fullName evidence="4">Small ribosomal subunit protein bS18</fullName>
    </recommendedName>
</protein>
<dbReference type="AlphaFoldDB" id="A0A955L631"/>
<dbReference type="PRINTS" id="PR00974">
    <property type="entry name" value="RIBOSOMALS18"/>
</dbReference>
<evidence type="ECO:0000256" key="3">
    <source>
        <dbReference type="ARBA" id="ARBA00023274"/>
    </source>
</evidence>
<dbReference type="Proteomes" id="UP000783287">
    <property type="component" value="Unassembled WGS sequence"/>
</dbReference>
<keyword evidence="4" id="KW-0699">rRNA-binding</keyword>
<dbReference type="Pfam" id="PF01084">
    <property type="entry name" value="Ribosomal_S18"/>
    <property type="match status" value="1"/>
</dbReference>
<evidence type="ECO:0000313" key="7">
    <source>
        <dbReference type="Proteomes" id="UP000783287"/>
    </source>
</evidence>
<reference evidence="6" key="2">
    <citation type="journal article" date="2021" name="Microbiome">
        <title>Successional dynamics and alternative stable states in a saline activated sludge microbial community over 9 years.</title>
        <authorList>
            <person name="Wang Y."/>
            <person name="Ye J."/>
            <person name="Ju F."/>
            <person name="Liu L."/>
            <person name="Boyd J.A."/>
            <person name="Deng Y."/>
            <person name="Parks D.H."/>
            <person name="Jiang X."/>
            <person name="Yin X."/>
            <person name="Woodcroft B.J."/>
            <person name="Tyson G.W."/>
            <person name="Hugenholtz P."/>
            <person name="Polz M.F."/>
            <person name="Zhang T."/>
        </authorList>
    </citation>
    <scope>NUCLEOTIDE SEQUENCE</scope>
    <source>
        <strain evidence="6">HKST-UBA14</strain>
    </source>
</reference>
<keyword evidence="3 4" id="KW-0687">Ribonucleoprotein</keyword>
<dbReference type="EMBL" id="JAGQLK010000053">
    <property type="protein sequence ID" value="MCA9383318.1"/>
    <property type="molecule type" value="Genomic_DNA"/>
</dbReference>
<dbReference type="Gene3D" id="4.10.640.10">
    <property type="entry name" value="Ribosomal protein S18"/>
    <property type="match status" value="1"/>
</dbReference>
<reference evidence="6" key="1">
    <citation type="submission" date="2020-04" db="EMBL/GenBank/DDBJ databases">
        <authorList>
            <person name="Zhang T."/>
        </authorList>
    </citation>
    <scope>NUCLEOTIDE SEQUENCE</scope>
    <source>
        <strain evidence="6">HKST-UBA14</strain>
    </source>
</reference>
<dbReference type="NCBIfam" id="TIGR00165">
    <property type="entry name" value="S18"/>
    <property type="match status" value="1"/>
</dbReference>
<dbReference type="GO" id="GO:0022627">
    <property type="term" value="C:cytosolic small ribosomal subunit"/>
    <property type="evidence" value="ECO:0007669"/>
    <property type="project" value="TreeGrafter"/>
</dbReference>
<keyword evidence="2 4" id="KW-0689">Ribosomal protein</keyword>
<sequence>MAKKKKKKKFKTMPKPSCPFNGNASLINYKDVYRLKKFVTTRGRILPSQRTGVSPNCQRKLAVEIKKARYMALLPTNNLI</sequence>
<evidence type="ECO:0000256" key="5">
    <source>
        <dbReference type="RuleBase" id="RU003910"/>
    </source>
</evidence>
<evidence type="ECO:0000256" key="2">
    <source>
        <dbReference type="ARBA" id="ARBA00022980"/>
    </source>
</evidence>
<proteinExistence type="inferred from homology"/>
<organism evidence="6 7">
    <name type="scientific">Candidatus Dojkabacteria bacterium</name>
    <dbReference type="NCBI Taxonomy" id="2099670"/>
    <lineage>
        <taxon>Bacteria</taxon>
        <taxon>Candidatus Dojkabacteria</taxon>
    </lineage>
</organism>
<dbReference type="HAMAP" id="MF_00270">
    <property type="entry name" value="Ribosomal_bS18"/>
    <property type="match status" value="1"/>
</dbReference>
<comment type="subunit">
    <text evidence="4">Part of the 30S ribosomal subunit. Forms a tight heterodimer with protein bS6.</text>
</comment>
<dbReference type="GO" id="GO:0003735">
    <property type="term" value="F:structural constituent of ribosome"/>
    <property type="evidence" value="ECO:0007669"/>
    <property type="project" value="InterPro"/>
</dbReference>
<dbReference type="InterPro" id="IPR001648">
    <property type="entry name" value="Ribosomal_bS18"/>
</dbReference>
<comment type="function">
    <text evidence="4">Binds as a heterodimer with protein bS6 to the central domain of the 16S rRNA, where it helps stabilize the platform of the 30S subunit.</text>
</comment>
<accession>A0A955L631</accession>
<dbReference type="PANTHER" id="PTHR13479">
    <property type="entry name" value="30S RIBOSOMAL PROTEIN S18"/>
    <property type="match status" value="1"/>
</dbReference>
<dbReference type="InterPro" id="IPR036870">
    <property type="entry name" value="Ribosomal_bS18_sf"/>
</dbReference>
<evidence type="ECO:0000256" key="4">
    <source>
        <dbReference type="HAMAP-Rule" id="MF_00270"/>
    </source>
</evidence>
<evidence type="ECO:0000256" key="1">
    <source>
        <dbReference type="ARBA" id="ARBA00005589"/>
    </source>
</evidence>
<name>A0A955L631_9BACT</name>
<dbReference type="SUPFAM" id="SSF46911">
    <property type="entry name" value="Ribosomal protein S18"/>
    <property type="match status" value="1"/>
</dbReference>
<comment type="caution">
    <text evidence="6">The sequence shown here is derived from an EMBL/GenBank/DDBJ whole genome shotgun (WGS) entry which is preliminary data.</text>
</comment>
<dbReference type="PANTHER" id="PTHR13479:SF40">
    <property type="entry name" value="SMALL RIBOSOMAL SUBUNIT PROTEIN BS18M"/>
    <property type="match status" value="1"/>
</dbReference>
<gene>
    <name evidence="4" type="primary">rpsR</name>
    <name evidence="6" type="ORF">KC909_03055</name>
</gene>
<dbReference type="GO" id="GO:0070181">
    <property type="term" value="F:small ribosomal subunit rRNA binding"/>
    <property type="evidence" value="ECO:0007669"/>
    <property type="project" value="TreeGrafter"/>
</dbReference>
<evidence type="ECO:0000313" key="6">
    <source>
        <dbReference type="EMBL" id="MCA9383318.1"/>
    </source>
</evidence>
<comment type="similarity">
    <text evidence="1 4 5">Belongs to the bacterial ribosomal protein bS18 family.</text>
</comment>